<keyword evidence="1" id="KW-0175">Coiled coil</keyword>
<keyword evidence="2" id="KW-1133">Transmembrane helix</keyword>
<organism evidence="3 4">
    <name type="scientific">Novilysobacter erysipheiresistens</name>
    <dbReference type="NCBI Taxonomy" id="1749332"/>
    <lineage>
        <taxon>Bacteria</taxon>
        <taxon>Pseudomonadati</taxon>
        <taxon>Pseudomonadota</taxon>
        <taxon>Gammaproteobacteria</taxon>
        <taxon>Lysobacterales</taxon>
        <taxon>Lysobacteraceae</taxon>
        <taxon>Novilysobacter</taxon>
    </lineage>
</organism>
<evidence type="ECO:0000256" key="1">
    <source>
        <dbReference type="SAM" id="Coils"/>
    </source>
</evidence>
<comment type="caution">
    <text evidence="3">The sequence shown here is derived from an EMBL/GenBank/DDBJ whole genome shotgun (WGS) entry which is preliminary data.</text>
</comment>
<feature type="transmembrane region" description="Helical" evidence="2">
    <location>
        <begin position="85"/>
        <end position="105"/>
    </location>
</feature>
<reference evidence="3 4" key="1">
    <citation type="journal article" date="2016" name="Int. J. Syst. Evol. Microbiol.">
        <title>Lysobacter erysipheiresistens sp. nov., an antagonist of powdery mildew, isolated from tobacco-cultivated soil.</title>
        <authorList>
            <person name="Xie B."/>
            <person name="Li T."/>
            <person name="Lin X."/>
            <person name="Wang C.J."/>
            <person name="Chen Y.J."/>
            <person name="Liu W.J."/>
            <person name="Zhao Z.W."/>
        </authorList>
    </citation>
    <scope>NUCLEOTIDE SEQUENCE [LARGE SCALE GENOMIC DNA]</scope>
    <source>
        <strain evidence="3 4">RS-LYSO-3</strain>
    </source>
</reference>
<dbReference type="RefSeq" id="WP_332615184.1">
    <property type="nucleotide sequence ID" value="NZ_JAXGFP010000002.1"/>
</dbReference>
<dbReference type="Proteomes" id="UP001355056">
    <property type="component" value="Unassembled WGS sequence"/>
</dbReference>
<dbReference type="EMBL" id="JAXGFP010000002">
    <property type="protein sequence ID" value="MEG3183321.1"/>
    <property type="molecule type" value="Genomic_DNA"/>
</dbReference>
<evidence type="ECO:0000313" key="3">
    <source>
        <dbReference type="EMBL" id="MEG3183321.1"/>
    </source>
</evidence>
<accession>A0ABU7YWN2</accession>
<evidence type="ECO:0000313" key="4">
    <source>
        <dbReference type="Proteomes" id="UP001355056"/>
    </source>
</evidence>
<evidence type="ECO:0000256" key="2">
    <source>
        <dbReference type="SAM" id="Phobius"/>
    </source>
</evidence>
<name>A0ABU7YWN2_9GAMM</name>
<keyword evidence="2" id="KW-0812">Transmembrane</keyword>
<protein>
    <recommendedName>
        <fullName evidence="5">Chemotaxis protein</fullName>
    </recommendedName>
</protein>
<proteinExistence type="predicted"/>
<feature type="coiled-coil region" evidence="1">
    <location>
        <begin position="58"/>
        <end position="85"/>
    </location>
</feature>
<sequence>MAAWFTAVAPFLPDIIQMAKPIFTRAKGEEKAPDLVPQQIAELQDAAAQNAESVRVLAAEMQQTLTALQQASGELERKLERANRLSLVAATVAALAFAVAAYALAA</sequence>
<evidence type="ECO:0008006" key="5">
    <source>
        <dbReference type="Google" id="ProtNLM"/>
    </source>
</evidence>
<keyword evidence="2" id="KW-0472">Membrane</keyword>
<keyword evidence="4" id="KW-1185">Reference proteome</keyword>
<gene>
    <name evidence="3" type="ORF">SNE34_04755</name>
</gene>